<protein>
    <submittedName>
        <fullName evidence="3">ATPase, T2SS/T4P/T4SS family</fullName>
    </submittedName>
</protein>
<evidence type="ECO:0000256" key="1">
    <source>
        <dbReference type="ARBA" id="ARBA00006611"/>
    </source>
</evidence>
<dbReference type="InterPro" id="IPR001482">
    <property type="entry name" value="T2SS/T4SS_dom"/>
</dbReference>
<comment type="similarity">
    <text evidence="1">Belongs to the GSP E family.</text>
</comment>
<dbReference type="Gene3D" id="3.40.50.300">
    <property type="entry name" value="P-loop containing nucleotide triphosphate hydrolases"/>
    <property type="match status" value="1"/>
</dbReference>
<evidence type="ECO:0000259" key="2">
    <source>
        <dbReference type="SMART" id="SM00382"/>
    </source>
</evidence>
<keyword evidence="4" id="KW-1185">Reference proteome</keyword>
<dbReference type="PANTHER" id="PTHR30486:SF16">
    <property type="entry name" value="TWITCHING MOTILITY PROTEIN PILT"/>
    <property type="match status" value="1"/>
</dbReference>
<dbReference type="InterPro" id="IPR003593">
    <property type="entry name" value="AAA+_ATPase"/>
</dbReference>
<dbReference type="SUPFAM" id="SSF52540">
    <property type="entry name" value="P-loop containing nucleoside triphosphate hydrolases"/>
    <property type="match status" value="1"/>
</dbReference>
<dbReference type="PANTHER" id="PTHR30486">
    <property type="entry name" value="TWITCHING MOTILITY PROTEIN PILT"/>
    <property type="match status" value="1"/>
</dbReference>
<comment type="caution">
    <text evidence="3">The sequence shown here is derived from an EMBL/GenBank/DDBJ whole genome shotgun (WGS) entry which is preliminary data.</text>
</comment>
<evidence type="ECO:0000313" key="4">
    <source>
        <dbReference type="Proteomes" id="UP001165653"/>
    </source>
</evidence>
<dbReference type="SMART" id="SM00382">
    <property type="entry name" value="AAA"/>
    <property type="match status" value="1"/>
</dbReference>
<gene>
    <name evidence="3" type="ORF">OJ996_02805</name>
</gene>
<feature type="domain" description="AAA+ ATPase" evidence="2">
    <location>
        <begin position="120"/>
        <end position="350"/>
    </location>
</feature>
<evidence type="ECO:0000313" key="3">
    <source>
        <dbReference type="EMBL" id="MCW1912486.1"/>
    </source>
</evidence>
<name>A0ABT3FY21_9BACT</name>
<dbReference type="RefSeq" id="WP_264510916.1">
    <property type="nucleotide sequence ID" value="NZ_JAPDDR010000001.1"/>
</dbReference>
<dbReference type="Gene3D" id="3.30.450.90">
    <property type="match status" value="1"/>
</dbReference>
<organism evidence="3 4">
    <name type="scientific">Luteolibacter rhizosphaerae</name>
    <dbReference type="NCBI Taxonomy" id="2989719"/>
    <lineage>
        <taxon>Bacteria</taxon>
        <taxon>Pseudomonadati</taxon>
        <taxon>Verrucomicrobiota</taxon>
        <taxon>Verrucomicrobiia</taxon>
        <taxon>Verrucomicrobiales</taxon>
        <taxon>Verrucomicrobiaceae</taxon>
        <taxon>Luteolibacter</taxon>
    </lineage>
</organism>
<dbReference type="Proteomes" id="UP001165653">
    <property type="component" value="Unassembled WGS sequence"/>
</dbReference>
<proteinExistence type="inferred from homology"/>
<dbReference type="Pfam" id="PF00437">
    <property type="entry name" value="T2SSE"/>
    <property type="match status" value="1"/>
</dbReference>
<accession>A0ABT3FY21</accession>
<dbReference type="EMBL" id="JAPDDR010000001">
    <property type="protein sequence ID" value="MCW1912486.1"/>
    <property type="molecule type" value="Genomic_DNA"/>
</dbReference>
<sequence length="353" mass="38758">MNPDIRSLLEHAFNAGASDVFMIEGERPRVRSDGEIIIAHGGPIDREDIADIWRTCGYDPETTTDGDSSIAVEGIGRLRTNLYRSLGRLAVALRPIKKVIPEFDELGLPGNMLASWMQRRSGLIIVCGPTGSGKSTTIASSLQWVNRNQARHIVTIEDPIEYLFENDRALFSQREVRRDTENFNVALRAALRQNPDIILFGEIRDAESAFTALRAAETGHLVISTLHGSGVAGVPTAMERLNRILSDSGSAGAASLLSHQLVGVIAQQLLPRIDGGVVAVLEYFENVGATRKWIEEGRYDEIKDYLNKADESVGCSFLRYLIAATNQGIIDPVIARSATDRPQDFDRAMRGIS</sequence>
<reference evidence="3" key="1">
    <citation type="submission" date="2022-10" db="EMBL/GenBank/DDBJ databases">
        <title>Luteolibacter sp. GHJ8, whole genome shotgun sequencing project.</title>
        <authorList>
            <person name="Zhao G."/>
            <person name="Shen L."/>
        </authorList>
    </citation>
    <scope>NUCLEOTIDE SEQUENCE</scope>
    <source>
        <strain evidence="3">GHJ8</strain>
    </source>
</reference>
<dbReference type="InterPro" id="IPR050921">
    <property type="entry name" value="T4SS_GSP_E_ATPase"/>
</dbReference>
<dbReference type="InterPro" id="IPR027417">
    <property type="entry name" value="P-loop_NTPase"/>
</dbReference>